<keyword evidence="7" id="KW-1185">Reference proteome</keyword>
<dbReference type="InterPro" id="IPR050738">
    <property type="entry name" value="Sulfatase"/>
</dbReference>
<comment type="similarity">
    <text evidence="1">Belongs to the sulfatase family.</text>
</comment>
<reference evidence="6 7" key="1">
    <citation type="submission" date="2019-02" db="EMBL/GenBank/DDBJ databases">
        <title>Draft genome sequences of novel Actinobacteria.</title>
        <authorList>
            <person name="Sahin N."/>
            <person name="Ay H."/>
            <person name="Saygin H."/>
        </authorList>
    </citation>
    <scope>NUCLEOTIDE SEQUENCE [LARGE SCALE GENOMIC DNA]</scope>
    <source>
        <strain evidence="6 7">8K307</strain>
    </source>
</reference>
<evidence type="ECO:0000256" key="4">
    <source>
        <dbReference type="ARBA" id="ARBA00022837"/>
    </source>
</evidence>
<evidence type="ECO:0000313" key="7">
    <source>
        <dbReference type="Proteomes" id="UP000295217"/>
    </source>
</evidence>
<evidence type="ECO:0000313" key="6">
    <source>
        <dbReference type="EMBL" id="TDD66508.1"/>
    </source>
</evidence>
<evidence type="ECO:0000256" key="1">
    <source>
        <dbReference type="ARBA" id="ARBA00008779"/>
    </source>
</evidence>
<protein>
    <submittedName>
        <fullName evidence="6">Sulfatase</fullName>
    </submittedName>
</protein>
<dbReference type="Proteomes" id="UP000295217">
    <property type="component" value="Unassembled WGS sequence"/>
</dbReference>
<keyword evidence="2" id="KW-0479">Metal-binding</keyword>
<dbReference type="PROSITE" id="PS00523">
    <property type="entry name" value="SULFATASE_1"/>
    <property type="match status" value="1"/>
</dbReference>
<dbReference type="PANTHER" id="PTHR42693">
    <property type="entry name" value="ARYLSULFATASE FAMILY MEMBER"/>
    <property type="match status" value="1"/>
</dbReference>
<dbReference type="Pfam" id="PF00884">
    <property type="entry name" value="Sulfatase"/>
    <property type="match status" value="1"/>
</dbReference>
<dbReference type="SUPFAM" id="SSF53649">
    <property type="entry name" value="Alkaline phosphatase-like"/>
    <property type="match status" value="1"/>
</dbReference>
<keyword evidence="3" id="KW-0378">Hydrolase</keyword>
<accession>A0A4R5A3H6</accession>
<dbReference type="InterPro" id="IPR017850">
    <property type="entry name" value="Alkaline_phosphatase_core_sf"/>
</dbReference>
<dbReference type="PANTHER" id="PTHR42693:SF53">
    <property type="entry name" value="ENDO-4-O-SULFATASE"/>
    <property type="match status" value="1"/>
</dbReference>
<feature type="domain" description="Sulfatase N-terminal" evidence="5">
    <location>
        <begin position="16"/>
        <end position="327"/>
    </location>
</feature>
<sequence length="440" mass="49012">MPPEDDDMTEVRRSRPNVLVILTDQQFAGAMSCAGNPDLSTPAMDALASAGVRFQNAYCAQPLCSPSRASMMTGLMPHQTGVTGNAAAMDDTLRKRQLGYLFADAGYDCAYGGKWHLPDYDMVGDYGFGRVFGFGDDHLADDCVAFIREARDRPFFLVAAFDNPHNICEWARNEPLPWGDVPDAATDECPTLPANFPIAPYEPELIRIAQAQFPRWYPVAGWSDDHWRHYRHTYYRLCEKVDAEIGRLLDAVRTAGLEEDTLILFSSDHGDGMGAHRWNQKWTLYEESVRVPFIVSWKGVTTPGAVSGDLVSAGADVLPTLCDLAGIDAPDGLAGASLRDVCEGRGSGARPDQVVVETRWDSPVLPHAYGRMLRTRRYKYAVYAWGRNREQLFDLETDPGEMVNLAQDARHGMVLDEHRSRLAGWCDRTGDDFLRVRLRG</sequence>
<proteinExistence type="inferred from homology"/>
<dbReference type="GO" id="GO:0046872">
    <property type="term" value="F:metal ion binding"/>
    <property type="evidence" value="ECO:0007669"/>
    <property type="project" value="UniProtKB-KW"/>
</dbReference>
<dbReference type="InterPro" id="IPR024607">
    <property type="entry name" value="Sulfatase_CS"/>
</dbReference>
<gene>
    <name evidence="6" type="ORF">E1262_21740</name>
</gene>
<evidence type="ECO:0000256" key="2">
    <source>
        <dbReference type="ARBA" id="ARBA00022723"/>
    </source>
</evidence>
<name>A0A4R5A3H6_9ACTN</name>
<dbReference type="EMBL" id="SMLB01000038">
    <property type="protein sequence ID" value="TDD66508.1"/>
    <property type="molecule type" value="Genomic_DNA"/>
</dbReference>
<dbReference type="InterPro" id="IPR000917">
    <property type="entry name" value="Sulfatase_N"/>
</dbReference>
<dbReference type="Gene3D" id="3.40.720.10">
    <property type="entry name" value="Alkaline Phosphatase, subunit A"/>
    <property type="match status" value="1"/>
</dbReference>
<dbReference type="AlphaFoldDB" id="A0A4R5A3H6"/>
<dbReference type="OrthoDB" id="9777306at2"/>
<dbReference type="GO" id="GO:0004065">
    <property type="term" value="F:arylsulfatase activity"/>
    <property type="evidence" value="ECO:0007669"/>
    <property type="project" value="TreeGrafter"/>
</dbReference>
<organism evidence="6 7">
    <name type="scientific">Jiangella aurantiaca</name>
    <dbReference type="NCBI Taxonomy" id="2530373"/>
    <lineage>
        <taxon>Bacteria</taxon>
        <taxon>Bacillati</taxon>
        <taxon>Actinomycetota</taxon>
        <taxon>Actinomycetes</taxon>
        <taxon>Jiangellales</taxon>
        <taxon>Jiangellaceae</taxon>
        <taxon>Jiangella</taxon>
    </lineage>
</organism>
<keyword evidence="4" id="KW-0106">Calcium</keyword>
<evidence type="ECO:0000256" key="3">
    <source>
        <dbReference type="ARBA" id="ARBA00022801"/>
    </source>
</evidence>
<comment type="caution">
    <text evidence="6">The sequence shown here is derived from an EMBL/GenBank/DDBJ whole genome shotgun (WGS) entry which is preliminary data.</text>
</comment>
<evidence type="ECO:0000259" key="5">
    <source>
        <dbReference type="Pfam" id="PF00884"/>
    </source>
</evidence>